<evidence type="ECO:0000256" key="7">
    <source>
        <dbReference type="ARBA" id="ARBA00022723"/>
    </source>
</evidence>
<protein>
    <recommendedName>
        <fullName evidence="3">Small RNA 2'-O-methyltransferase</fullName>
        <ecNumber evidence="11">2.1.1.386</ecNumber>
    </recommendedName>
</protein>
<name>A0ABS9DPG1_9ACTN</name>
<dbReference type="EC" id="2.1.1.386" evidence="11"/>
<keyword evidence="4" id="KW-0489">Methyltransferase</keyword>
<evidence type="ECO:0000256" key="10">
    <source>
        <dbReference type="ARBA" id="ARBA00023158"/>
    </source>
</evidence>
<keyword evidence="15" id="KW-1185">Reference proteome</keyword>
<dbReference type="Proteomes" id="UP001108089">
    <property type="component" value="Unassembled WGS sequence"/>
</dbReference>
<evidence type="ECO:0000256" key="12">
    <source>
        <dbReference type="ARBA" id="ARBA00048418"/>
    </source>
</evidence>
<evidence type="ECO:0000256" key="1">
    <source>
        <dbReference type="ARBA" id="ARBA00001946"/>
    </source>
</evidence>
<evidence type="ECO:0000256" key="4">
    <source>
        <dbReference type="ARBA" id="ARBA00022603"/>
    </source>
</evidence>
<keyword evidence="5" id="KW-0808">Transferase</keyword>
<dbReference type="Pfam" id="PF13489">
    <property type="entry name" value="Methyltransf_23"/>
    <property type="match status" value="1"/>
</dbReference>
<evidence type="ECO:0000256" key="3">
    <source>
        <dbReference type="ARBA" id="ARBA00021330"/>
    </source>
</evidence>
<dbReference type="InterPro" id="IPR029063">
    <property type="entry name" value="SAM-dependent_MTases_sf"/>
</dbReference>
<feature type="domain" description="Hen1 N-terminal" evidence="13">
    <location>
        <begin position="10"/>
        <end position="235"/>
    </location>
</feature>
<dbReference type="InterPro" id="IPR024026">
    <property type="entry name" value="3'-RNA_MeTfrase_Hen1_bac"/>
</dbReference>
<keyword evidence="7" id="KW-0479">Metal-binding</keyword>
<keyword evidence="10" id="KW-0943">RNA-mediated gene silencing</keyword>
<keyword evidence="9" id="KW-0694">RNA-binding</keyword>
<evidence type="ECO:0000256" key="9">
    <source>
        <dbReference type="ARBA" id="ARBA00022884"/>
    </source>
</evidence>
<comment type="catalytic activity">
    <reaction evidence="12">
        <text>small RNA 3'-end nucleotide + S-adenosyl-L-methionine = small RNA 3'-end 2'-O-methylnucleotide + S-adenosyl-L-homocysteine + H(+)</text>
        <dbReference type="Rhea" id="RHEA:37887"/>
        <dbReference type="Rhea" id="RHEA-COMP:10415"/>
        <dbReference type="Rhea" id="RHEA-COMP:10416"/>
        <dbReference type="ChEBI" id="CHEBI:15378"/>
        <dbReference type="ChEBI" id="CHEBI:57856"/>
        <dbReference type="ChEBI" id="CHEBI:59789"/>
        <dbReference type="ChEBI" id="CHEBI:74896"/>
        <dbReference type="ChEBI" id="CHEBI:74898"/>
        <dbReference type="EC" id="2.1.1.386"/>
    </reaction>
</comment>
<dbReference type="Gene3D" id="3.40.50.150">
    <property type="entry name" value="Vaccinia Virus protein VP39"/>
    <property type="match status" value="1"/>
</dbReference>
<evidence type="ECO:0000259" key="13">
    <source>
        <dbReference type="Pfam" id="PF12623"/>
    </source>
</evidence>
<dbReference type="PANTHER" id="PTHR21404:SF3">
    <property type="entry name" value="SMALL RNA 2'-O-METHYLTRANSFERASE"/>
    <property type="match status" value="1"/>
</dbReference>
<dbReference type="CDD" id="cd02440">
    <property type="entry name" value="AdoMet_MTases"/>
    <property type="match status" value="1"/>
</dbReference>
<dbReference type="RefSeq" id="WP_235725976.1">
    <property type="nucleotide sequence ID" value="NZ_JAKGCU010000032.1"/>
</dbReference>
<evidence type="ECO:0000313" key="15">
    <source>
        <dbReference type="Proteomes" id="UP001108089"/>
    </source>
</evidence>
<dbReference type="PANTHER" id="PTHR21404">
    <property type="entry name" value="HEN1"/>
    <property type="match status" value="1"/>
</dbReference>
<evidence type="ECO:0000256" key="5">
    <source>
        <dbReference type="ARBA" id="ARBA00022679"/>
    </source>
</evidence>
<evidence type="ECO:0000313" key="14">
    <source>
        <dbReference type="EMBL" id="MCF3941112.1"/>
    </source>
</evidence>
<evidence type="ECO:0000256" key="2">
    <source>
        <dbReference type="ARBA" id="ARBA00009026"/>
    </source>
</evidence>
<accession>A0ABS9DPG1</accession>
<dbReference type="InterPro" id="IPR026610">
    <property type="entry name" value="Hen1"/>
</dbReference>
<evidence type="ECO:0000256" key="11">
    <source>
        <dbReference type="ARBA" id="ARBA00035025"/>
    </source>
</evidence>
<dbReference type="InterPro" id="IPR038546">
    <property type="entry name" value="Hen1_N_sf"/>
</dbReference>
<comment type="similarity">
    <text evidence="2">Belongs to the methyltransferase superfamily. HEN1 family.</text>
</comment>
<comment type="caution">
    <text evidence="14">The sequence shown here is derived from an EMBL/GenBank/DDBJ whole genome shotgun (WGS) entry which is preliminary data.</text>
</comment>
<sequence length="459" mass="50088">MLTSIEVAGTAQVPATDVGFLLYKHPDRVQQFATSQGGATVFFPAASPELCRVVLHVDGVGAKVDRAEGMGRYVNVVPFAASSRLVVVLGKVFGDALAGRCATRPELVDNRWPMTLTVPSVPTGGRCSPAELFEPLGWTVQTSAQPLEPPQWGDSEFVTISLSGVHTVRDALRHLSVCLPVLAGAKHYFVDDAEVDKLQRLGDGWLDTHPRRDDIAAGYVKHVRSLTDEAVMRLAGDVTTAQPADDANAVPERRASLARHRREWVVESLARAGARSVLDAGCGEGRLLAELVTALPGAQIAGVDVAPAMVDRARERLQRWRGTSVWQSSLMYTDPRCRGFDAVVLMEVIEHIEFDRLPTAMSSVFDEMAPRTVVITTPNHDHNEAYGLAGQWRHPDHRFEFTRADFAQWCASVAEEYRYRVTIDGVGEPVEGLGAPTQCAVFTRDDSSPQLNSSEGGRR</sequence>
<dbReference type="EMBL" id="JAKGCU010000032">
    <property type="protein sequence ID" value="MCF3941112.1"/>
    <property type="molecule type" value="Genomic_DNA"/>
</dbReference>
<dbReference type="NCBIfam" id="TIGR04074">
    <property type="entry name" value="bacter_Hen1"/>
    <property type="match status" value="1"/>
</dbReference>
<dbReference type="Gene3D" id="3.30.1610.20">
    <property type="entry name" value="Hen1, N-terminal domain"/>
    <property type="match status" value="1"/>
</dbReference>
<dbReference type="Pfam" id="PF12623">
    <property type="entry name" value="Hen1_L"/>
    <property type="match status" value="1"/>
</dbReference>
<comment type="cofactor">
    <cofactor evidence="1">
        <name>Mg(2+)</name>
        <dbReference type="ChEBI" id="CHEBI:18420"/>
    </cofactor>
</comment>
<dbReference type="SUPFAM" id="SSF53335">
    <property type="entry name" value="S-adenosyl-L-methionine-dependent methyltransferases"/>
    <property type="match status" value="1"/>
</dbReference>
<proteinExistence type="inferred from homology"/>
<organism evidence="14 15">
    <name type="scientific">Gordonia tangerina</name>
    <dbReference type="NCBI Taxonomy" id="2911060"/>
    <lineage>
        <taxon>Bacteria</taxon>
        <taxon>Bacillati</taxon>
        <taxon>Actinomycetota</taxon>
        <taxon>Actinomycetes</taxon>
        <taxon>Mycobacteriales</taxon>
        <taxon>Gordoniaceae</taxon>
        <taxon>Gordonia</taxon>
    </lineage>
</organism>
<evidence type="ECO:0000256" key="8">
    <source>
        <dbReference type="ARBA" id="ARBA00022842"/>
    </source>
</evidence>
<evidence type="ECO:0000256" key="6">
    <source>
        <dbReference type="ARBA" id="ARBA00022691"/>
    </source>
</evidence>
<keyword evidence="8" id="KW-0460">Magnesium</keyword>
<reference evidence="14" key="1">
    <citation type="submission" date="2022-01" db="EMBL/GenBank/DDBJ databases">
        <title>Gordonia xiamenensis sp. nov., isolated from surface seawater in Xiamen.</title>
        <authorList>
            <person name="He Y.F."/>
        </authorList>
    </citation>
    <scope>NUCLEOTIDE SEQUENCE</scope>
    <source>
        <strain evidence="14">GW1C4-4</strain>
    </source>
</reference>
<gene>
    <name evidence="14" type="ORF">L1892_22335</name>
</gene>
<dbReference type="InterPro" id="IPR024740">
    <property type="entry name" value="Hen1_N"/>
</dbReference>
<keyword evidence="6" id="KW-0949">S-adenosyl-L-methionine</keyword>